<dbReference type="InterPro" id="IPR050732">
    <property type="entry name" value="Beta-glucan_modifiers"/>
</dbReference>
<evidence type="ECO:0000256" key="7">
    <source>
        <dbReference type="ARBA" id="ARBA00022801"/>
    </source>
</evidence>
<keyword evidence="3" id="KW-1003">Cell membrane</keyword>
<reference evidence="17" key="1">
    <citation type="journal article" date="2014" name="Environ. Microbiol.">
        <title>Comparative genomics of the marine bacterial genus Glaciecola reveals the high degree of genomic diversity and genomic characteristic for cold adaptation.</title>
        <authorList>
            <person name="Qin Q.L."/>
            <person name="Xie B.B."/>
            <person name="Yu Y."/>
            <person name="Shu Y.L."/>
            <person name="Rong J.C."/>
            <person name="Zhang Y.J."/>
            <person name="Zhao D.L."/>
            <person name="Chen X.L."/>
            <person name="Zhang X.Y."/>
            <person name="Chen B."/>
            <person name="Zhou B.C."/>
            <person name="Zhang Y.Z."/>
        </authorList>
    </citation>
    <scope>NUCLEOTIDE SEQUENCE [LARGE SCALE GENOMIC DNA]</scope>
    <source>
        <strain evidence="17">ACAM 615</strain>
    </source>
</reference>
<keyword evidence="10" id="KW-0119">Carbohydrate metabolism</keyword>
<evidence type="ECO:0000256" key="3">
    <source>
        <dbReference type="ARBA" id="ARBA00022475"/>
    </source>
</evidence>
<keyword evidence="4" id="KW-0134">Cell wall</keyword>
<dbReference type="GO" id="GO:0000272">
    <property type="term" value="P:polysaccharide catabolic process"/>
    <property type="evidence" value="ECO:0007669"/>
    <property type="project" value="UniProtKB-KW"/>
</dbReference>
<dbReference type="GO" id="GO:0005576">
    <property type="term" value="C:extracellular region"/>
    <property type="evidence" value="ECO:0007669"/>
    <property type="project" value="TreeGrafter"/>
</dbReference>
<evidence type="ECO:0000256" key="10">
    <source>
        <dbReference type="ARBA" id="ARBA00023277"/>
    </source>
</evidence>
<dbReference type="GO" id="GO:0005886">
    <property type="term" value="C:plasma membrane"/>
    <property type="evidence" value="ECO:0007669"/>
    <property type="project" value="UniProtKB-SubCell"/>
</dbReference>
<evidence type="ECO:0000256" key="8">
    <source>
        <dbReference type="ARBA" id="ARBA00023136"/>
    </source>
</evidence>
<keyword evidence="8" id="KW-0472">Membrane</keyword>
<organism evidence="16 17">
    <name type="scientific">Brumicola pallidula DSM 14239 = ACAM 615</name>
    <dbReference type="NCBI Taxonomy" id="1121922"/>
    <lineage>
        <taxon>Bacteria</taxon>
        <taxon>Pseudomonadati</taxon>
        <taxon>Pseudomonadota</taxon>
        <taxon>Gammaproteobacteria</taxon>
        <taxon>Alteromonadales</taxon>
        <taxon>Alteromonadaceae</taxon>
        <taxon>Brumicola</taxon>
    </lineage>
</organism>
<evidence type="ECO:0000256" key="13">
    <source>
        <dbReference type="ARBA" id="ARBA00037649"/>
    </source>
</evidence>
<evidence type="ECO:0000256" key="11">
    <source>
        <dbReference type="ARBA" id="ARBA00023316"/>
    </source>
</evidence>
<dbReference type="Pfam" id="PF00332">
    <property type="entry name" value="Glyco_hydro_17"/>
    <property type="match status" value="1"/>
</dbReference>
<dbReference type="InterPro" id="IPR000490">
    <property type="entry name" value="Glyco_hydro_17"/>
</dbReference>
<keyword evidence="12" id="KW-0624">Polysaccharide degradation</keyword>
<proteinExistence type="predicted"/>
<evidence type="ECO:0000256" key="14">
    <source>
        <dbReference type="ARBA" id="ARBA00042373"/>
    </source>
</evidence>
<name>K6Z3F9_9ALTE</name>
<evidence type="ECO:0000256" key="1">
    <source>
        <dbReference type="ARBA" id="ARBA00004191"/>
    </source>
</evidence>
<dbReference type="GO" id="GO:0009986">
    <property type="term" value="C:cell surface"/>
    <property type="evidence" value="ECO:0007669"/>
    <property type="project" value="TreeGrafter"/>
</dbReference>
<evidence type="ECO:0000313" key="17">
    <source>
        <dbReference type="Proteomes" id="UP000006251"/>
    </source>
</evidence>
<keyword evidence="11" id="KW-0961">Cell wall biogenesis/degradation</keyword>
<comment type="function">
    <text evidence="13">Glucanases play a role in cell expansion during growth, in cell-cell fusion during mating, and in spore release during sporulation. This enzyme may be involved in beta-glucan degradation. Active on laminarin and lichenan.</text>
</comment>
<gene>
    <name evidence="16" type="ORF">GPAL_3926</name>
</gene>
<dbReference type="OrthoDB" id="9806824at2"/>
<dbReference type="Proteomes" id="UP000006251">
    <property type="component" value="Unassembled WGS sequence"/>
</dbReference>
<evidence type="ECO:0000313" key="16">
    <source>
        <dbReference type="EMBL" id="GAC30766.1"/>
    </source>
</evidence>
<dbReference type="InterPro" id="IPR017853">
    <property type="entry name" value="GH"/>
</dbReference>
<evidence type="ECO:0000256" key="9">
    <source>
        <dbReference type="ARBA" id="ARBA00023180"/>
    </source>
</evidence>
<dbReference type="PANTHER" id="PTHR16631:SF17">
    <property type="entry name" value="GLUCAN ENDO-1,3-BETA-GLUCOSIDASE BTGC"/>
    <property type="match status" value="1"/>
</dbReference>
<keyword evidence="5" id="KW-0964">Secreted</keyword>
<evidence type="ECO:0000256" key="12">
    <source>
        <dbReference type="ARBA" id="ARBA00023326"/>
    </source>
</evidence>
<dbReference type="GO" id="GO:0042973">
    <property type="term" value="F:glucan endo-1,3-beta-D-glucosidase activity"/>
    <property type="evidence" value="ECO:0007669"/>
    <property type="project" value="TreeGrafter"/>
</dbReference>
<evidence type="ECO:0000256" key="2">
    <source>
        <dbReference type="ARBA" id="ARBA00004236"/>
    </source>
</evidence>
<sequence length="314" mass="36031">MLNKSGQLTSLEQLSGRKHGQAICYSGYREGQNPRLGIYPSYEQIKQDLLLLKDWSYLRLYDCSQHAETVLSVITNENLNFALMLGVDIAAEVSNPNCPWGAHFSEQQLALNRQANSDDIERLIDLTSRYPQHVFSVSIGNEASVDWTDHMVPVERLVEFAQRIKSKIDVPITFCENYVPWTNKLAPLVAELDFISIHTYPVWEFQSIDNALEYTKQNYYSVQQCNPGVPIVITEAGWTTQSNGCGIETWNASDTLQAEYYQQLLRWTNSEKILTFVFEAFDEPWKGSDDPQEPEKHWGLFYVDRSPKLVMQDA</sequence>
<dbReference type="PANTHER" id="PTHR16631">
    <property type="entry name" value="GLUCAN 1,3-BETA-GLUCOSIDASE"/>
    <property type="match status" value="1"/>
</dbReference>
<dbReference type="Gene3D" id="3.20.20.80">
    <property type="entry name" value="Glycosidases"/>
    <property type="match status" value="1"/>
</dbReference>
<dbReference type="EMBL" id="BAEQ01000066">
    <property type="protein sequence ID" value="GAC30766.1"/>
    <property type="molecule type" value="Genomic_DNA"/>
</dbReference>
<dbReference type="SUPFAM" id="SSF51445">
    <property type="entry name" value="(Trans)glycosidases"/>
    <property type="match status" value="1"/>
</dbReference>
<keyword evidence="6" id="KW-0732">Signal</keyword>
<dbReference type="GO" id="GO:0071555">
    <property type="term" value="P:cell wall organization"/>
    <property type="evidence" value="ECO:0007669"/>
    <property type="project" value="UniProtKB-KW"/>
</dbReference>
<evidence type="ECO:0000256" key="15">
    <source>
        <dbReference type="ARBA" id="ARBA00043078"/>
    </source>
</evidence>
<dbReference type="RefSeq" id="WP_006015363.1">
    <property type="nucleotide sequence ID" value="NZ_AUAV01000023.1"/>
</dbReference>
<dbReference type="STRING" id="1121922.GCA_000428905_03525"/>
<evidence type="ECO:0000256" key="4">
    <source>
        <dbReference type="ARBA" id="ARBA00022512"/>
    </source>
</evidence>
<accession>K6Z3F9</accession>
<comment type="subcellular location">
    <subcellularLocation>
        <location evidence="2">Cell membrane</location>
    </subcellularLocation>
    <subcellularLocation>
        <location evidence="1">Secreted</location>
        <location evidence="1">Cell wall</location>
    </subcellularLocation>
</comment>
<evidence type="ECO:0000256" key="5">
    <source>
        <dbReference type="ARBA" id="ARBA00022525"/>
    </source>
</evidence>
<keyword evidence="7" id="KW-0378">Hydrolase</keyword>
<dbReference type="AlphaFoldDB" id="K6Z3F9"/>
<comment type="caution">
    <text evidence="16">The sequence shown here is derived from an EMBL/GenBank/DDBJ whole genome shotgun (WGS) entry which is preliminary data.</text>
</comment>
<evidence type="ECO:0000256" key="6">
    <source>
        <dbReference type="ARBA" id="ARBA00022729"/>
    </source>
</evidence>
<keyword evidence="17" id="KW-1185">Reference proteome</keyword>
<protein>
    <recommendedName>
        <fullName evidence="15">Endo-1,3-beta-glucanase btgC</fullName>
    </recommendedName>
    <alternativeName>
        <fullName evidence="14">Laminarinase btgC</fullName>
    </alternativeName>
</protein>
<keyword evidence="9" id="KW-0325">Glycoprotein</keyword>